<gene>
    <name evidence="1" type="ORF">FAZ15_04335</name>
</gene>
<dbReference type="Pfam" id="PF20420">
    <property type="entry name" value="DUF6702"/>
    <property type="match status" value="1"/>
</dbReference>
<evidence type="ECO:0000313" key="2">
    <source>
        <dbReference type="Proteomes" id="UP000306808"/>
    </source>
</evidence>
<keyword evidence="2" id="KW-1185">Reference proteome</keyword>
<evidence type="ECO:0000313" key="1">
    <source>
        <dbReference type="EMBL" id="TJZ63513.1"/>
    </source>
</evidence>
<proteinExistence type="predicted"/>
<comment type="caution">
    <text evidence="1">The sequence shown here is derived from an EMBL/GenBank/DDBJ whole genome shotgun (WGS) entry which is preliminary data.</text>
</comment>
<organism evidence="1 2">
    <name type="scientific">Sphingobacterium olei</name>
    <dbReference type="NCBI Taxonomy" id="2571155"/>
    <lineage>
        <taxon>Bacteria</taxon>
        <taxon>Pseudomonadati</taxon>
        <taxon>Bacteroidota</taxon>
        <taxon>Sphingobacteriia</taxon>
        <taxon>Sphingobacteriales</taxon>
        <taxon>Sphingobacteriaceae</taxon>
        <taxon>Sphingobacterium</taxon>
    </lineage>
</organism>
<dbReference type="InterPro" id="IPR046525">
    <property type="entry name" value="DUF6702"/>
</dbReference>
<dbReference type="Proteomes" id="UP000306808">
    <property type="component" value="Unassembled WGS sequence"/>
</dbReference>
<name>A0A4U0P7Q3_9SPHI</name>
<evidence type="ECO:0008006" key="3">
    <source>
        <dbReference type="Google" id="ProtNLM"/>
    </source>
</evidence>
<accession>A0A4U0P7Q3</accession>
<dbReference type="RefSeq" id="WP_136900057.1">
    <property type="nucleotide sequence ID" value="NZ_SUME01000001.1"/>
</dbReference>
<dbReference type="AlphaFoldDB" id="A0A4U0P7Q3"/>
<dbReference type="OrthoDB" id="5735516at2"/>
<sequence>MKILRNQIKIYLSLILLGICLFAYAHPFYVSIVDIAYSSSKKTIEISTRIFYDDLEMALNHDGNTNLNILKPQRKESIDSAIAAYSKKYLKVSANGMAQGLKYIGYEIEDEVAWCYFEIPQLQPLKKLEISNRMLYSNFKNQSHIFHVTVDGLRQSTKIDNPKSFVKMEF</sequence>
<reference evidence="1 2" key="1">
    <citation type="submission" date="2019-04" db="EMBL/GenBank/DDBJ databases">
        <title>Sphingobacterium olei sp. nov., isolated from oil-contaminated soil.</title>
        <authorList>
            <person name="Liu B."/>
        </authorList>
    </citation>
    <scope>NUCLEOTIDE SEQUENCE [LARGE SCALE GENOMIC DNA]</scope>
    <source>
        <strain evidence="1 2">HAL-9</strain>
    </source>
</reference>
<dbReference type="EMBL" id="SUME01000001">
    <property type="protein sequence ID" value="TJZ63513.1"/>
    <property type="molecule type" value="Genomic_DNA"/>
</dbReference>
<protein>
    <recommendedName>
        <fullName evidence="3">Orphan protein</fullName>
    </recommendedName>
</protein>